<proteinExistence type="predicted"/>
<gene>
    <name evidence="3" type="ORF">NQ315_016644</name>
</gene>
<feature type="chain" id="PRO_5043720560" evidence="2">
    <location>
        <begin position="19"/>
        <end position="663"/>
    </location>
</feature>
<feature type="compositionally biased region" description="Polar residues" evidence="1">
    <location>
        <begin position="523"/>
        <end position="540"/>
    </location>
</feature>
<sequence>MILKIYILVCTLLTTTYAREPTKLVTVDRLRWDFLTLEESLWNYVLDYLENNINQKESNLDGPHVSLIRKYEEFGNKINEVFPHDITYGLEQLESVWSLQLAYADLRGIYALYETFRRFQKQQTPPGRIPSPKQAWTDLAETILYDPRNNVEQSMDRVHDMVKKSMFQSVRKEVEGDMLCNSQQSPQQVLYNLYNAIALTELKGYTMIQFSYMLLRLYDQGNFTKEAQLMRERYEERTNNAINIVRNSLQNASRELWNCDPKKHEKGETYEEITQLLQGYIQNEVDLNPDGTCRENCQEYTYTKSHGCFKNLYCRQQRRCNGKIINCQFFDSDMWICPANPLSNRRYEYVEYENGRVLGRKQGCSRGTSKVDSWWRWLFWHCSYCFCLCDEQGSNSDRYFNMRPAIADIQNNRVVTGLRFVKHNRIIHLQIQEGTLLPRGKIDMETVHWVPVENYKITDKKIFNGQDYHTLSWEKRAIDLDDLEADEGYVLTGVRFKEIGSHLNFEIYVTQFDFDTGKLINPSTTSTWKDNPNTDSSIKNPRTKVRLSHPDIPIRSPSPSIPDSKSDQYIEFVNSDIDRDAAQTTVPFLDAQKVESLLPVPLSGAGIFHKGRNNFGGFITPKLITYDFSQHLKAAFPGEEIGDVVRFGTWTCHSEIIQAHAVE</sequence>
<evidence type="ECO:0000256" key="1">
    <source>
        <dbReference type="SAM" id="MobiDB-lite"/>
    </source>
</evidence>
<organism evidence="3 4">
    <name type="scientific">Exocentrus adspersus</name>
    <dbReference type="NCBI Taxonomy" id="1586481"/>
    <lineage>
        <taxon>Eukaryota</taxon>
        <taxon>Metazoa</taxon>
        <taxon>Ecdysozoa</taxon>
        <taxon>Arthropoda</taxon>
        <taxon>Hexapoda</taxon>
        <taxon>Insecta</taxon>
        <taxon>Pterygota</taxon>
        <taxon>Neoptera</taxon>
        <taxon>Endopterygota</taxon>
        <taxon>Coleoptera</taxon>
        <taxon>Polyphaga</taxon>
        <taxon>Cucujiformia</taxon>
        <taxon>Chrysomeloidea</taxon>
        <taxon>Cerambycidae</taxon>
        <taxon>Lamiinae</taxon>
        <taxon>Acanthocinini</taxon>
        <taxon>Exocentrus</taxon>
    </lineage>
</organism>
<keyword evidence="2" id="KW-0732">Signal</keyword>
<dbReference type="InterPro" id="IPR032062">
    <property type="entry name" value="DUF4803"/>
</dbReference>
<dbReference type="Proteomes" id="UP001159042">
    <property type="component" value="Unassembled WGS sequence"/>
</dbReference>
<evidence type="ECO:0000313" key="4">
    <source>
        <dbReference type="Proteomes" id="UP001159042"/>
    </source>
</evidence>
<evidence type="ECO:0000256" key="2">
    <source>
        <dbReference type="SAM" id="SignalP"/>
    </source>
</evidence>
<dbReference type="PANTHER" id="PTHR47890:SF1">
    <property type="entry name" value="LD24308P"/>
    <property type="match status" value="1"/>
</dbReference>
<accession>A0AAV8VPS1</accession>
<keyword evidence="4" id="KW-1185">Reference proteome</keyword>
<name>A0AAV8VPS1_9CUCU</name>
<protein>
    <submittedName>
        <fullName evidence="3">Uncharacterized protein</fullName>
    </submittedName>
</protein>
<dbReference type="AlphaFoldDB" id="A0AAV8VPS1"/>
<dbReference type="Pfam" id="PF16061">
    <property type="entry name" value="DUF4803"/>
    <property type="match status" value="1"/>
</dbReference>
<dbReference type="EMBL" id="JANEYG010000047">
    <property type="protein sequence ID" value="KAJ8915967.1"/>
    <property type="molecule type" value="Genomic_DNA"/>
</dbReference>
<dbReference type="PANTHER" id="PTHR47890">
    <property type="entry name" value="LD24308P"/>
    <property type="match status" value="1"/>
</dbReference>
<comment type="caution">
    <text evidence="3">The sequence shown here is derived from an EMBL/GenBank/DDBJ whole genome shotgun (WGS) entry which is preliminary data.</text>
</comment>
<feature type="compositionally biased region" description="Low complexity" evidence="1">
    <location>
        <begin position="550"/>
        <end position="563"/>
    </location>
</feature>
<evidence type="ECO:0000313" key="3">
    <source>
        <dbReference type="EMBL" id="KAJ8915967.1"/>
    </source>
</evidence>
<feature type="region of interest" description="Disordered" evidence="1">
    <location>
        <begin position="523"/>
        <end position="565"/>
    </location>
</feature>
<reference evidence="3 4" key="1">
    <citation type="journal article" date="2023" name="Insect Mol. Biol.">
        <title>Genome sequencing provides insights into the evolution of gene families encoding plant cell wall-degrading enzymes in longhorned beetles.</title>
        <authorList>
            <person name="Shin N.R."/>
            <person name="Okamura Y."/>
            <person name="Kirsch R."/>
            <person name="Pauchet Y."/>
        </authorList>
    </citation>
    <scope>NUCLEOTIDE SEQUENCE [LARGE SCALE GENOMIC DNA]</scope>
    <source>
        <strain evidence="3">EAD_L_NR</strain>
    </source>
</reference>
<feature type="signal peptide" evidence="2">
    <location>
        <begin position="1"/>
        <end position="18"/>
    </location>
</feature>